<organism evidence="1">
    <name type="scientific">marine metagenome</name>
    <dbReference type="NCBI Taxonomy" id="408172"/>
    <lineage>
        <taxon>unclassified sequences</taxon>
        <taxon>metagenomes</taxon>
        <taxon>ecological metagenomes</taxon>
    </lineage>
</organism>
<evidence type="ECO:0000313" key="1">
    <source>
        <dbReference type="EMBL" id="SVC95315.1"/>
    </source>
</evidence>
<dbReference type="SUPFAM" id="SSF51726">
    <property type="entry name" value="UROD/MetE-like"/>
    <property type="match status" value="1"/>
</dbReference>
<gene>
    <name evidence="1" type="ORF">METZ01_LOCUS348169</name>
</gene>
<protein>
    <recommendedName>
        <fullName evidence="2">Cobalamin-independent methionine synthase MetE C-terminal/archaeal domain-containing protein</fullName>
    </recommendedName>
</protein>
<reference evidence="1" key="1">
    <citation type="submission" date="2018-05" db="EMBL/GenBank/DDBJ databases">
        <authorList>
            <person name="Lanie J.A."/>
            <person name="Ng W.-L."/>
            <person name="Kazmierczak K.M."/>
            <person name="Andrzejewski T.M."/>
            <person name="Davidsen T.M."/>
            <person name="Wayne K.J."/>
            <person name="Tettelin H."/>
            <person name="Glass J.I."/>
            <person name="Rusch D."/>
            <person name="Podicherti R."/>
            <person name="Tsui H.-C.T."/>
            <person name="Winkler M.E."/>
        </authorList>
    </citation>
    <scope>NUCLEOTIDE SEQUENCE</scope>
</reference>
<dbReference type="Gene3D" id="3.20.20.210">
    <property type="match status" value="1"/>
</dbReference>
<dbReference type="AlphaFoldDB" id="A0A382RDS1"/>
<feature type="non-terminal residue" evidence="1">
    <location>
        <position position="277"/>
    </location>
</feature>
<evidence type="ECO:0008006" key="2">
    <source>
        <dbReference type="Google" id="ProtNLM"/>
    </source>
</evidence>
<sequence>MQPGIHLVGSVAMADSESVFRALTAELAPWLRRIPDGETGERHRWIYWQREMLLNHPDMELDPEAAPLALYQWDGELIRETELLRFRPGVELSTVVFETGYGLAAVDSYATFRRLRDEGVIPDGVRFQVCLPTPMASGFMYVSPNALEDYLPVYERALIGALEAILAAVPHDELSLQWDICQEVLVFEDYFPSRPDDYRQQIFDELARLGGQVPADVELGYHLCYGTPKDEHLVMPTDTAILVEIANGIASGLDRRLDFIHLPVPKDRIDNAYYAPL</sequence>
<dbReference type="InterPro" id="IPR038071">
    <property type="entry name" value="UROD/MetE-like_sf"/>
</dbReference>
<proteinExistence type="predicted"/>
<dbReference type="EMBL" id="UINC01120684">
    <property type="protein sequence ID" value="SVC95315.1"/>
    <property type="molecule type" value="Genomic_DNA"/>
</dbReference>
<name>A0A382RDS1_9ZZZZ</name>
<accession>A0A382RDS1</accession>